<dbReference type="AlphaFoldDB" id="A0A0A9DTP3"/>
<dbReference type="EMBL" id="GBRH01210793">
    <property type="protein sequence ID" value="JAD87102.1"/>
    <property type="molecule type" value="Transcribed_RNA"/>
</dbReference>
<protein>
    <submittedName>
        <fullName evidence="1">Uncharacterized protein</fullName>
    </submittedName>
</protein>
<proteinExistence type="predicted"/>
<reference evidence="1" key="2">
    <citation type="journal article" date="2015" name="Data Brief">
        <title>Shoot transcriptome of the giant reed, Arundo donax.</title>
        <authorList>
            <person name="Barrero R.A."/>
            <person name="Guerrero F.D."/>
            <person name="Moolhuijzen P."/>
            <person name="Goolsby J.A."/>
            <person name="Tidwell J."/>
            <person name="Bellgard S.E."/>
            <person name="Bellgard M.I."/>
        </authorList>
    </citation>
    <scope>NUCLEOTIDE SEQUENCE</scope>
    <source>
        <tissue evidence="1">Shoot tissue taken approximately 20 cm above the soil surface</tissue>
    </source>
</reference>
<evidence type="ECO:0000313" key="1">
    <source>
        <dbReference type="EMBL" id="JAD87102.1"/>
    </source>
</evidence>
<reference evidence="1" key="1">
    <citation type="submission" date="2014-09" db="EMBL/GenBank/DDBJ databases">
        <authorList>
            <person name="Magalhaes I.L.F."/>
            <person name="Oliveira U."/>
            <person name="Santos F.R."/>
            <person name="Vidigal T.H.D.A."/>
            <person name="Brescovit A.D."/>
            <person name="Santos A.J."/>
        </authorList>
    </citation>
    <scope>NUCLEOTIDE SEQUENCE</scope>
    <source>
        <tissue evidence="1">Shoot tissue taken approximately 20 cm above the soil surface</tissue>
    </source>
</reference>
<name>A0A0A9DTP3_ARUDO</name>
<sequence>MSYSINIFRQDPLPNIRTRTSFHFVHTVSR</sequence>
<accession>A0A0A9DTP3</accession>
<organism evidence="1">
    <name type="scientific">Arundo donax</name>
    <name type="common">Giant reed</name>
    <name type="synonym">Donax arundinaceus</name>
    <dbReference type="NCBI Taxonomy" id="35708"/>
    <lineage>
        <taxon>Eukaryota</taxon>
        <taxon>Viridiplantae</taxon>
        <taxon>Streptophyta</taxon>
        <taxon>Embryophyta</taxon>
        <taxon>Tracheophyta</taxon>
        <taxon>Spermatophyta</taxon>
        <taxon>Magnoliopsida</taxon>
        <taxon>Liliopsida</taxon>
        <taxon>Poales</taxon>
        <taxon>Poaceae</taxon>
        <taxon>PACMAD clade</taxon>
        <taxon>Arundinoideae</taxon>
        <taxon>Arundineae</taxon>
        <taxon>Arundo</taxon>
    </lineage>
</organism>